<proteinExistence type="predicted"/>
<dbReference type="Proteomes" id="UP000001353">
    <property type="component" value="Chromosome"/>
</dbReference>
<dbReference type="AlphaFoldDB" id="F7ZF39"/>
<protein>
    <submittedName>
        <fullName evidence="2">Uncharacterized protein</fullName>
    </submittedName>
</protein>
<sequence>MFERTKPVAAAIWKRFRSYPLFVQLLLVVPMLSAVTLTLLVGNMGLALMGTAVAINSVVAGWIGGLLVVVLGKAGIIVAKDHKKKG</sequence>
<dbReference type="RefSeq" id="WP_013961406.1">
    <property type="nucleotide sequence ID" value="NC_015730.1"/>
</dbReference>
<accession>F7ZF39</accession>
<feature type="transmembrane region" description="Helical" evidence="1">
    <location>
        <begin position="21"/>
        <end position="41"/>
    </location>
</feature>
<evidence type="ECO:0000313" key="2">
    <source>
        <dbReference type="EMBL" id="AEI93470.1"/>
    </source>
</evidence>
<dbReference type="EMBL" id="CP002623">
    <property type="protein sequence ID" value="AEI93470.1"/>
    <property type="molecule type" value="Genomic_DNA"/>
</dbReference>
<keyword evidence="1" id="KW-0812">Transmembrane</keyword>
<dbReference type="OrthoDB" id="7876126at2"/>
<evidence type="ECO:0000256" key="1">
    <source>
        <dbReference type="SAM" id="Phobius"/>
    </source>
</evidence>
<feature type="transmembrane region" description="Helical" evidence="1">
    <location>
        <begin position="53"/>
        <end position="79"/>
    </location>
</feature>
<evidence type="ECO:0000313" key="3">
    <source>
        <dbReference type="Proteomes" id="UP000001353"/>
    </source>
</evidence>
<keyword evidence="1" id="KW-0472">Membrane</keyword>
<dbReference type="KEGG" id="rli:RLO149_c014730"/>
<keyword evidence="1" id="KW-1133">Transmembrane helix</keyword>
<reference evidence="2 3" key="1">
    <citation type="journal article" date="2011" name="BMC Genomics">
        <title>Comparative genome analysis and genome-guided physiological analysis of Roseobacter litoralis.</title>
        <authorList>
            <person name="Kalhoefer D."/>
            <person name="Thole S."/>
            <person name="Voget S."/>
            <person name="Lehmann R."/>
            <person name="Liesegang H."/>
            <person name="Wollher A."/>
            <person name="Daniel R."/>
            <person name="Simon M."/>
            <person name="Brinkhoff T."/>
        </authorList>
    </citation>
    <scope>NUCLEOTIDE SEQUENCE [LARGE SCALE GENOMIC DNA]</scope>
    <source>
        <strain evidence="3">ATCC 49566 / DSM 6996 / JCM 21268 / NBRC 15278 / OCh 149</strain>
    </source>
</reference>
<gene>
    <name evidence="2" type="ordered locus">RLO149_c014730</name>
</gene>
<dbReference type="HOGENOM" id="CLU_2495929_0_0_5"/>
<name>F7ZF39_ROSLO</name>
<organism evidence="2 3">
    <name type="scientific">Roseobacter litoralis (strain ATCC 49566 / DSM 6996 / JCM 21268 / NBRC 15278 / OCh 149)</name>
    <dbReference type="NCBI Taxonomy" id="391595"/>
    <lineage>
        <taxon>Bacteria</taxon>
        <taxon>Pseudomonadati</taxon>
        <taxon>Pseudomonadota</taxon>
        <taxon>Alphaproteobacteria</taxon>
        <taxon>Rhodobacterales</taxon>
        <taxon>Roseobacteraceae</taxon>
        <taxon>Roseobacter</taxon>
    </lineage>
</organism>
<keyword evidence="3" id="KW-1185">Reference proteome</keyword>